<feature type="signal peptide" evidence="1">
    <location>
        <begin position="1"/>
        <end position="20"/>
    </location>
</feature>
<feature type="domain" description="Dipeptidylpeptidase IV N-terminal" evidence="3">
    <location>
        <begin position="98"/>
        <end position="437"/>
    </location>
</feature>
<keyword evidence="1" id="KW-0732">Signal</keyword>
<organism evidence="4 5">
    <name type="scientific">Euzebyella saccharophila</name>
    <dbReference type="NCBI Taxonomy" id="679664"/>
    <lineage>
        <taxon>Bacteria</taxon>
        <taxon>Pseudomonadati</taxon>
        <taxon>Bacteroidota</taxon>
        <taxon>Flavobacteriia</taxon>
        <taxon>Flavobacteriales</taxon>
        <taxon>Flavobacteriaceae</taxon>
        <taxon>Euzebyella</taxon>
    </lineage>
</organism>
<reference evidence="5" key="1">
    <citation type="journal article" date="2019" name="Int. J. Syst. Evol. Microbiol.">
        <title>The Global Catalogue of Microorganisms (GCM) 10K type strain sequencing project: providing services to taxonomists for standard genome sequencing and annotation.</title>
        <authorList>
            <consortium name="The Broad Institute Genomics Platform"/>
            <consortium name="The Broad Institute Genome Sequencing Center for Infectious Disease"/>
            <person name="Wu L."/>
            <person name="Ma J."/>
        </authorList>
    </citation>
    <scope>NUCLEOTIDE SEQUENCE [LARGE SCALE GENOMIC DNA]</scope>
    <source>
        <strain evidence="5">CECT 7477</strain>
    </source>
</reference>
<comment type="caution">
    <text evidence="4">The sequence shown here is derived from an EMBL/GenBank/DDBJ whole genome shotgun (WGS) entry which is preliminary data.</text>
</comment>
<dbReference type="Pfam" id="PF00326">
    <property type="entry name" value="Peptidase_S9"/>
    <property type="match status" value="1"/>
</dbReference>
<accession>A0ABV8JK27</accession>
<dbReference type="Gene3D" id="3.40.50.1820">
    <property type="entry name" value="alpha/beta hydrolase"/>
    <property type="match status" value="1"/>
</dbReference>
<dbReference type="PANTHER" id="PTHR11731">
    <property type="entry name" value="PROTEASE FAMILY S9B,C DIPEPTIDYL-PEPTIDASE IV-RELATED"/>
    <property type="match status" value="1"/>
</dbReference>
<protein>
    <submittedName>
        <fullName evidence="4">S9 family peptidase</fullName>
    </submittedName>
</protein>
<feature type="domain" description="Peptidase S9 prolyl oligopeptidase catalytic" evidence="2">
    <location>
        <begin position="525"/>
        <end position="721"/>
    </location>
</feature>
<dbReference type="InterPro" id="IPR001375">
    <property type="entry name" value="Peptidase_S9_cat"/>
</dbReference>
<evidence type="ECO:0000256" key="1">
    <source>
        <dbReference type="SAM" id="SignalP"/>
    </source>
</evidence>
<evidence type="ECO:0000259" key="3">
    <source>
        <dbReference type="Pfam" id="PF00930"/>
    </source>
</evidence>
<feature type="chain" id="PRO_5046398766" evidence="1">
    <location>
        <begin position="21"/>
        <end position="743"/>
    </location>
</feature>
<name>A0ABV8JK27_9FLAO</name>
<dbReference type="Gene3D" id="2.140.10.30">
    <property type="entry name" value="Dipeptidylpeptidase IV, N-terminal domain"/>
    <property type="match status" value="1"/>
</dbReference>
<evidence type="ECO:0000313" key="5">
    <source>
        <dbReference type="Proteomes" id="UP001595814"/>
    </source>
</evidence>
<evidence type="ECO:0000259" key="2">
    <source>
        <dbReference type="Pfam" id="PF00326"/>
    </source>
</evidence>
<dbReference type="EMBL" id="JBHSAW010000004">
    <property type="protein sequence ID" value="MFC4095143.1"/>
    <property type="molecule type" value="Genomic_DNA"/>
</dbReference>
<dbReference type="RefSeq" id="WP_192461140.1">
    <property type="nucleotide sequence ID" value="NZ_JACYFJ010000001.1"/>
</dbReference>
<dbReference type="Proteomes" id="UP001595814">
    <property type="component" value="Unassembled WGS sequence"/>
</dbReference>
<sequence length="743" mass="84722">MKKYVSTLFSLFAFVAVLSAQNQQITVEKVYSGEFMTEGLDALRSMKNGKQYTVLNTDYATGSSSLDKYDYTTLKKVETLLDSKSLPAIDRFSDYEFSANESQLLLATELESIYRHSTLGIYYVYDLKSKNLVKISEEKIQEPALSPDGKKVAYVKENNLYIFEIASKKTEQITTDGEKNKIINGITDWVYEEEFAFVRAFAWNANGEKIAFLKFDESNVPEFSMDMYGQGLYPTQEVFKYPKAGEDNAVVSLHMLDVSSKEISKVDLGDAYYIPRIKWMNSPNYLSVQTLNRHQNDLKLHSVNAKNNQVSLLLEDKDDAYVDVTNNLTFLADDSFIWTSEKDGYNHIYLYDQDGKLMNQITKGPWEVTRYYGYDQNEDRIYYQSTENGSINRGVYSVDSSGGNKKALATEEGTNSAAFSADFTYFINTYSNSTTPPVYTLHKAINGKKIKEIKNNKALLEKLKSYELSPREYSTISINGNDLNMYMIKPKDFDPSKKYPLLMYQYSGPGSQSVSNSWLGYRDFWHQQLASEGYIIACVDGRGTGFKGADFKKTTYLNLVKYETEDQIAAAKELSKLPYIDESRTGIWGWSFGGHMATNSLLKGNDVFETAIAVAPVTTWRFYDTVYTERFMRTPQENPAGYDENSPLNYPELLKGNFLLIHGSGDDNVHAQHSMRMAEALIQANKQFDWAIYPDKNHGIYGGNTRIHLFNKMTNYLNENLRDLKGASYESEEQPEMQKQIKG</sequence>
<dbReference type="SUPFAM" id="SSF53474">
    <property type="entry name" value="alpha/beta-Hydrolases"/>
    <property type="match status" value="1"/>
</dbReference>
<keyword evidence="5" id="KW-1185">Reference proteome</keyword>
<dbReference type="InterPro" id="IPR029058">
    <property type="entry name" value="AB_hydrolase_fold"/>
</dbReference>
<dbReference type="PANTHER" id="PTHR11731:SF193">
    <property type="entry name" value="DIPEPTIDYL PEPTIDASE 9"/>
    <property type="match status" value="1"/>
</dbReference>
<dbReference type="Pfam" id="PF00930">
    <property type="entry name" value="DPPIV_N"/>
    <property type="match status" value="1"/>
</dbReference>
<evidence type="ECO:0000313" key="4">
    <source>
        <dbReference type="EMBL" id="MFC4095143.1"/>
    </source>
</evidence>
<dbReference type="SUPFAM" id="SSF82171">
    <property type="entry name" value="DPP6 N-terminal domain-like"/>
    <property type="match status" value="1"/>
</dbReference>
<proteinExistence type="predicted"/>
<dbReference type="InterPro" id="IPR050278">
    <property type="entry name" value="Serine_Prot_S9B/DPPIV"/>
</dbReference>
<dbReference type="InterPro" id="IPR002469">
    <property type="entry name" value="Peptidase_S9B_N"/>
</dbReference>
<gene>
    <name evidence="4" type="ORF">ACFOUT_04610</name>
</gene>